<feature type="compositionally biased region" description="Low complexity" evidence="26">
    <location>
        <begin position="1349"/>
        <end position="1368"/>
    </location>
</feature>
<dbReference type="Pfam" id="PF06602">
    <property type="entry name" value="Myotub-related"/>
    <property type="match status" value="3"/>
</dbReference>
<dbReference type="InterPro" id="IPR029021">
    <property type="entry name" value="Prot-tyrosine_phosphatase-like"/>
</dbReference>
<feature type="domain" description="Myotubularin phosphatase" evidence="28">
    <location>
        <begin position="904"/>
        <end position="1309"/>
    </location>
</feature>
<dbReference type="SMART" id="SM00404">
    <property type="entry name" value="PTPc_motif"/>
    <property type="match status" value="2"/>
</dbReference>
<dbReference type="PANTHER" id="PTHR10807:SF69">
    <property type="entry name" value="MYOTUBULARIN"/>
    <property type="match status" value="1"/>
</dbReference>
<dbReference type="GO" id="GO:0046716">
    <property type="term" value="P:muscle cell cellular homeostasis"/>
    <property type="evidence" value="ECO:0007669"/>
    <property type="project" value="TreeGrafter"/>
</dbReference>
<evidence type="ECO:0000256" key="17">
    <source>
        <dbReference type="ARBA" id="ARBA00023273"/>
    </source>
</evidence>
<comment type="catalytic activity">
    <reaction evidence="23">
        <text>a 1,2-diacyl-sn-glycero-3-phospho-(1D-myo-inositol-3-phosphate) + H2O = a 1,2-diacyl-sn-glycero-3-phospho-(1D-myo-inositol) + phosphate</text>
        <dbReference type="Rhea" id="RHEA:12316"/>
        <dbReference type="ChEBI" id="CHEBI:15377"/>
        <dbReference type="ChEBI" id="CHEBI:43474"/>
        <dbReference type="ChEBI" id="CHEBI:57880"/>
        <dbReference type="ChEBI" id="CHEBI:58088"/>
    </reaction>
</comment>
<dbReference type="PANTHER" id="PTHR10807">
    <property type="entry name" value="MYOTUBULARIN-RELATED"/>
    <property type="match status" value="1"/>
</dbReference>
<dbReference type="GO" id="GO:0005770">
    <property type="term" value="C:late endosome"/>
    <property type="evidence" value="ECO:0007669"/>
    <property type="project" value="UniProtKB-SubCell"/>
</dbReference>
<feature type="region of interest" description="Disordered" evidence="26">
    <location>
        <begin position="1347"/>
        <end position="1374"/>
    </location>
</feature>
<sequence length="1374" mass="156965">ASNESLKMELLADVPLLPGEERVIDKDIIYICPFNGPVKGRVFITNYRLFFRSVDVDPAVTLNVPLGVISRVEKMGGASSRGENSYGLDITCKDMRNLRFALKQEGHSRRDIFDILFRYAFPLSHGLQLFAFLSQEKYQENGWTVYNPVQEFRRQGLPNDQWRITFLNNNYELCDTYPTILVVPYSASDEDLRKVATFRSRGRIPVLSWIHPENQAVITRCSQPLVGMSGKRNRDDERYLDIIRATNKMTSKLTIFDARPNVNAVANKATGGGYEGEDAYQNAELVFLDIHNIHVMRESLKKLKDIVYPNVEESHWLSSLESTHWLEHIKLVLSGAIQVADKISTGSSVVVHCSDGWDRTAQLTSLAMLMLDSYYRTFRGFQVLLEKEWISFGHKFASRIGHGDKNHADADRSPIFLQFIDCVWQMTKQFPTAFEFNERLLVAVLDHLYSCRFGTFLYNCESARDANEVKMKTVSLWSFINSDRASYINPFYTVEFVHVLYPVASMRHLELWVSYYIRWNPRIRQQQHSPMEQRYKELLALKEQYLRKLEELQLSDSTSHLSNSTAPSPSTPSQRFGLSLLRYADFFDCQRKRRPNNKRTDRDTNLKDRCASDAAGPASHGRLQKTGRGGADDSCRSAPFKSSRPHFALRPPCVAGESHRNGRVRAERDCDGPGAQSGGCRAEAESGPGAADTVHPPPPTGSHVEWCKQLIAATISSQISGSVPPPATPPPDPGPMICISRDYKMRLPHFSSTVHSVFKRPDLGALRDGNKQAQMEEAPRVPGETIKTIAKDVMYICPFTGAVSGTLTVTDYKLYFKSLERDPPFVLDVNLGVISRLETISLQIGENNRGIEIVCKDMRNPRFAYKEEQSKLEIFETLTKYAFPLSNDLPLFAFLYKETFPEDGWKVYDPVAEYKRQGLPNESWTISKINSSYEVCDTYPALLVVPTSIKDEELRKVASFRAKHRIPVSGTLVSRRSLVLRLLLQEYMNGQEMPPHSLLKVLSWIHPESQATIVRCSQPLVGPTDRRCKEDERYLQTILDANAQSHKLTIFDARQNSVADTNKAKDGGYESESFYPNVELNFLDIPNIHVMRESLRKLKEVVYPSIDEARWLSAVDSTHWLEYIRLLLAGAVRVADKLESGKTSVVVHCSDGWDRTAQLTSLAMLMLDSYYRTLRGFQVLLEKEWISFGHRFAARVGHGDENHANSERSPLFVQFVDCVWQMMRQFPSAFEFNELFLITILDHLYSCLFGTFLYNSEQEREVHGKTVSLWSYMNSQVEDFTNPFYVNYENHVIYPVASLRHLELWVSYYVRWNPRMRPQMPVHQHLKELLVLRTELQKKVEELQRDVASSRSISSSSEHGPSPSHTSTPLYTTV</sequence>
<comment type="caution">
    <text evidence="29">The sequence shown here is derived from an EMBL/GenBank/DDBJ whole genome shotgun (WGS) entry which is preliminary data.</text>
</comment>
<dbReference type="GO" id="GO:0004438">
    <property type="term" value="F:phosphatidylinositol-3-phosphate phosphatase activity"/>
    <property type="evidence" value="ECO:0007669"/>
    <property type="project" value="TreeGrafter"/>
</dbReference>
<dbReference type="PROSITE" id="PS00383">
    <property type="entry name" value="TYR_PHOSPHATASE_1"/>
    <property type="match status" value="2"/>
</dbReference>
<evidence type="ECO:0000256" key="3">
    <source>
        <dbReference type="ARBA" id="ARBA00004204"/>
    </source>
</evidence>
<feature type="compositionally biased region" description="Basic and acidic residues" evidence="26">
    <location>
        <begin position="598"/>
        <end position="611"/>
    </location>
</feature>
<dbReference type="InterPro" id="IPR004182">
    <property type="entry name" value="GRAM"/>
</dbReference>
<dbReference type="SUPFAM" id="SSF52799">
    <property type="entry name" value="(Phosphotyrosine protein) phosphatases II"/>
    <property type="match status" value="2"/>
</dbReference>
<evidence type="ECO:0000256" key="8">
    <source>
        <dbReference type="ARBA" id="ARBA00012903"/>
    </source>
</evidence>
<dbReference type="InterPro" id="IPR030564">
    <property type="entry name" value="Myotubularin"/>
</dbReference>
<dbReference type="GO" id="GO:0052629">
    <property type="term" value="F:phosphatidylinositol-3,5-bisphosphate 3-phosphatase activity"/>
    <property type="evidence" value="ECO:0007669"/>
    <property type="project" value="UniProtKB-EC"/>
</dbReference>
<dbReference type="InterPro" id="IPR016130">
    <property type="entry name" value="Tyr_Pase_AS"/>
</dbReference>
<dbReference type="InterPro" id="IPR000387">
    <property type="entry name" value="Tyr_Pase_dom"/>
</dbReference>
<evidence type="ECO:0000256" key="4">
    <source>
        <dbReference type="ARBA" id="ARBA00004466"/>
    </source>
</evidence>
<dbReference type="GO" id="GO:0048311">
    <property type="term" value="P:mitochondrion distribution"/>
    <property type="evidence" value="ECO:0007669"/>
    <property type="project" value="TreeGrafter"/>
</dbReference>
<keyword evidence="15" id="KW-0443">Lipid metabolism</keyword>
<keyword evidence="17" id="KW-0966">Cell projection</keyword>
<feature type="binding site" evidence="25">
    <location>
        <begin position="353"/>
        <end position="359"/>
    </location>
    <ligand>
        <name>substrate</name>
    </ligand>
</feature>
<comment type="subcellular location">
    <subcellularLocation>
        <location evidence="2">Cell membrane</location>
        <topology evidence="2">Peripheral membrane protein</topology>
    </subcellularLocation>
    <subcellularLocation>
        <location evidence="5">Cell projection</location>
        <location evidence="5">Filopodium</location>
    </subcellularLocation>
    <subcellularLocation>
        <location evidence="4">Cell projection</location>
        <location evidence="4">Ruffle</location>
    </subcellularLocation>
    <subcellularLocation>
        <location evidence="3">Cytoplasm</location>
        <location evidence="3">Myofibril</location>
        <location evidence="3">Sarcomere</location>
    </subcellularLocation>
    <subcellularLocation>
        <location evidence="6">Late endosome</location>
    </subcellularLocation>
</comment>
<evidence type="ECO:0000256" key="20">
    <source>
        <dbReference type="ARBA" id="ARBA00023732"/>
    </source>
</evidence>
<feature type="binding site" evidence="25">
    <location>
        <begin position="292"/>
        <end position="293"/>
    </location>
    <ligand>
        <name>substrate</name>
    </ligand>
</feature>
<gene>
    <name evidence="29" type="ORF">Z043_119567</name>
</gene>
<evidence type="ECO:0000256" key="14">
    <source>
        <dbReference type="ARBA" id="ARBA00022912"/>
    </source>
</evidence>
<dbReference type="GO" id="GO:0030175">
    <property type="term" value="C:filopodium"/>
    <property type="evidence" value="ECO:0007669"/>
    <property type="project" value="UniProtKB-SubCell"/>
</dbReference>
<feature type="region of interest" description="Disordered" evidence="26">
    <location>
        <begin position="592"/>
        <end position="703"/>
    </location>
</feature>
<evidence type="ECO:0000256" key="21">
    <source>
        <dbReference type="ARBA" id="ARBA00031219"/>
    </source>
</evidence>
<feature type="active site" description="Phosphocysteine intermediate" evidence="24">
    <location>
        <position position="353"/>
    </location>
</feature>
<evidence type="ECO:0000256" key="12">
    <source>
        <dbReference type="ARBA" id="ARBA00022753"/>
    </source>
</evidence>
<feature type="compositionally biased region" description="Basic and acidic residues" evidence="26">
    <location>
        <begin position="657"/>
        <end position="671"/>
    </location>
</feature>
<keyword evidence="14" id="KW-0904">Protein phosphatase</keyword>
<keyword evidence="10" id="KW-1003">Cell membrane</keyword>
<comment type="catalytic activity">
    <reaction evidence="1">
        <text>a 1,2-diacyl-sn-glycero-3-phospho-(1D-myo-inositol-3,5-bisphosphate) + H2O = a 1,2-diacyl-sn-glycero-3-phospho-(1D-myo-inositol-5-phosphate) + phosphate</text>
        <dbReference type="Rhea" id="RHEA:39019"/>
        <dbReference type="ChEBI" id="CHEBI:15377"/>
        <dbReference type="ChEBI" id="CHEBI:43474"/>
        <dbReference type="ChEBI" id="CHEBI:57795"/>
        <dbReference type="ChEBI" id="CHEBI:57923"/>
        <dbReference type="EC" id="3.1.3.95"/>
    </reaction>
</comment>
<feature type="domain" description="Myotubularin phosphatase" evidence="28">
    <location>
        <begin position="142"/>
        <end position="516"/>
    </location>
</feature>
<feature type="domain" description="Tyrosine specific protein phosphatases" evidence="27">
    <location>
        <begin position="1118"/>
        <end position="1165"/>
    </location>
</feature>
<evidence type="ECO:0000259" key="28">
    <source>
        <dbReference type="PROSITE" id="PS51339"/>
    </source>
</evidence>
<keyword evidence="11" id="KW-0963">Cytoplasm</keyword>
<keyword evidence="13" id="KW-0378">Hydrolase</keyword>
<comment type="similarity">
    <text evidence="7">Belongs to the protein-tyrosine phosphatase family. Non-receptor class myotubularin subfamily.</text>
</comment>
<evidence type="ECO:0000256" key="26">
    <source>
        <dbReference type="SAM" id="MobiDB-lite"/>
    </source>
</evidence>
<evidence type="ECO:0000256" key="24">
    <source>
        <dbReference type="PIRSR" id="PIRSR630564-1"/>
    </source>
</evidence>
<dbReference type="FunFam" id="2.30.29.30:FF:000038">
    <property type="entry name" value="Myotubularin 1, isoform CRA_a"/>
    <property type="match status" value="2"/>
</dbReference>
<evidence type="ECO:0000256" key="15">
    <source>
        <dbReference type="ARBA" id="ARBA00023098"/>
    </source>
</evidence>
<comment type="catalytic activity">
    <reaction evidence="20">
        <text>1,2-dioctanoyl-sn-glycero-3-phospho-(1-D-myo-inositol-3-phosphate) + H2O = 1,2-dioctanoyl-sn-glycero-3-phospho-(1D-myo-inositol) + phosphate</text>
        <dbReference type="Rhea" id="RHEA:42328"/>
        <dbReference type="ChEBI" id="CHEBI:15377"/>
        <dbReference type="ChEBI" id="CHEBI:43474"/>
        <dbReference type="ChEBI" id="CHEBI:65221"/>
        <dbReference type="ChEBI" id="CHEBI:78934"/>
    </reaction>
</comment>
<reference evidence="29 30" key="1">
    <citation type="submission" date="2015-08" db="EMBL/GenBank/DDBJ databases">
        <title>The genome of the Asian arowana (Scleropages formosus).</title>
        <authorList>
            <person name="Tan M.H."/>
            <person name="Gan H.M."/>
            <person name="Croft L.J."/>
            <person name="Austin C.M."/>
        </authorList>
    </citation>
    <scope>NUCLEOTIDE SEQUENCE [LARGE SCALE GENOMIC DNA]</scope>
    <source>
        <strain evidence="29">Aro1</strain>
    </source>
</reference>
<dbReference type="GO" id="GO:0004721">
    <property type="term" value="F:phosphoprotein phosphatase activity"/>
    <property type="evidence" value="ECO:0007669"/>
    <property type="project" value="UniProtKB-KW"/>
</dbReference>
<dbReference type="InterPro" id="IPR003595">
    <property type="entry name" value="Tyr_Pase_cat"/>
</dbReference>
<dbReference type="SUPFAM" id="SSF50729">
    <property type="entry name" value="PH domain-like"/>
    <property type="match status" value="2"/>
</dbReference>
<evidence type="ECO:0000256" key="10">
    <source>
        <dbReference type="ARBA" id="ARBA00022475"/>
    </source>
</evidence>
<dbReference type="GO" id="GO:0046856">
    <property type="term" value="P:phosphatidylinositol dephosphorylation"/>
    <property type="evidence" value="ECO:0007669"/>
    <property type="project" value="TreeGrafter"/>
</dbReference>
<evidence type="ECO:0000256" key="2">
    <source>
        <dbReference type="ARBA" id="ARBA00004202"/>
    </source>
</evidence>
<dbReference type="GO" id="GO:0030017">
    <property type="term" value="C:sarcomere"/>
    <property type="evidence" value="ECO:0007669"/>
    <property type="project" value="UniProtKB-SubCell"/>
</dbReference>
<dbReference type="SMART" id="SM00568">
    <property type="entry name" value="GRAM"/>
    <property type="match status" value="2"/>
</dbReference>
<evidence type="ECO:0000256" key="18">
    <source>
        <dbReference type="ARBA" id="ARBA00023672"/>
    </source>
</evidence>
<evidence type="ECO:0000256" key="19">
    <source>
        <dbReference type="ARBA" id="ARBA00023712"/>
    </source>
</evidence>
<evidence type="ECO:0000256" key="11">
    <source>
        <dbReference type="ARBA" id="ARBA00022490"/>
    </source>
</evidence>
<dbReference type="Proteomes" id="UP000034805">
    <property type="component" value="Unassembled WGS sequence"/>
</dbReference>
<dbReference type="CDD" id="cd13355">
    <property type="entry name" value="PH-GRAM_MTM1"/>
    <property type="match status" value="1"/>
</dbReference>
<dbReference type="EMBL" id="JARO02008843">
    <property type="protein sequence ID" value="KPP62257.1"/>
    <property type="molecule type" value="Genomic_DNA"/>
</dbReference>
<dbReference type="InterPro" id="IPR010569">
    <property type="entry name" value="Myotubularin-like_Pase_dom"/>
</dbReference>
<evidence type="ECO:0000259" key="27">
    <source>
        <dbReference type="PROSITE" id="PS50056"/>
    </source>
</evidence>
<evidence type="ECO:0000256" key="6">
    <source>
        <dbReference type="ARBA" id="ARBA00004603"/>
    </source>
</evidence>
<evidence type="ECO:0000256" key="1">
    <source>
        <dbReference type="ARBA" id="ARBA00001669"/>
    </source>
</evidence>
<evidence type="ECO:0000256" key="13">
    <source>
        <dbReference type="ARBA" id="ARBA00022801"/>
    </source>
</evidence>
<name>A0A0N8JWY8_SCLFO</name>
<dbReference type="EC" id="3.1.3.95" evidence="8"/>
<evidence type="ECO:0000313" key="29">
    <source>
        <dbReference type="EMBL" id="KPP62257.1"/>
    </source>
</evidence>
<comment type="catalytic activity">
    <reaction evidence="18">
        <text>1,2-dihexadecanoyl-sn-glycero-3-phospho-(1D-myo-inositol-3,5-bisphosphate) + H2O = 1,2-dihexadecanoyl-sn-glycero-3-phospho-(1D-myo-inositol-5-phosphate) + phosphate</text>
        <dbReference type="Rhea" id="RHEA:45636"/>
        <dbReference type="ChEBI" id="CHEBI:15377"/>
        <dbReference type="ChEBI" id="CHEBI:43474"/>
        <dbReference type="ChEBI" id="CHEBI:78994"/>
        <dbReference type="ChEBI" id="CHEBI:84968"/>
    </reaction>
</comment>
<feature type="non-terminal residue" evidence="29">
    <location>
        <position position="1"/>
    </location>
</feature>
<dbReference type="STRING" id="113540.ENSSFOP00015073712"/>
<feature type="domain" description="Tyrosine specific protein phosphatases" evidence="27">
    <location>
        <begin position="323"/>
        <end position="369"/>
    </location>
</feature>
<dbReference type="GO" id="GO:0001726">
    <property type="term" value="C:ruffle"/>
    <property type="evidence" value="ECO:0007669"/>
    <property type="project" value="UniProtKB-SubCell"/>
</dbReference>
<dbReference type="GO" id="GO:0005886">
    <property type="term" value="C:plasma membrane"/>
    <property type="evidence" value="ECO:0007669"/>
    <property type="project" value="UniProtKB-SubCell"/>
</dbReference>
<evidence type="ECO:0000256" key="9">
    <source>
        <dbReference type="ARBA" id="ARBA00016293"/>
    </source>
</evidence>
<dbReference type="Gene3D" id="2.30.29.30">
    <property type="entry name" value="Pleckstrin-homology domain (PH domain)/Phosphotyrosine-binding domain (PTB)"/>
    <property type="match status" value="2"/>
</dbReference>
<keyword evidence="12" id="KW-0967">Endosome</keyword>
<keyword evidence="16" id="KW-0472">Membrane</keyword>
<evidence type="ECO:0000256" key="16">
    <source>
        <dbReference type="ARBA" id="ARBA00023136"/>
    </source>
</evidence>
<organism evidence="29 30">
    <name type="scientific">Scleropages formosus</name>
    <name type="common">Asian bonytongue</name>
    <name type="synonym">Osteoglossum formosum</name>
    <dbReference type="NCBI Taxonomy" id="113540"/>
    <lineage>
        <taxon>Eukaryota</taxon>
        <taxon>Metazoa</taxon>
        <taxon>Chordata</taxon>
        <taxon>Craniata</taxon>
        <taxon>Vertebrata</taxon>
        <taxon>Euteleostomi</taxon>
        <taxon>Actinopterygii</taxon>
        <taxon>Neopterygii</taxon>
        <taxon>Teleostei</taxon>
        <taxon>Osteoglossocephala</taxon>
        <taxon>Osteoglossomorpha</taxon>
        <taxon>Osteoglossiformes</taxon>
        <taxon>Osteoglossidae</taxon>
        <taxon>Scleropages</taxon>
    </lineage>
</organism>
<dbReference type="InterPro" id="IPR011993">
    <property type="entry name" value="PH-like_dom_sf"/>
</dbReference>
<evidence type="ECO:0000256" key="22">
    <source>
        <dbReference type="ARBA" id="ARBA00032571"/>
    </source>
</evidence>
<comment type="catalytic activity">
    <reaction evidence="19">
        <text>1,2-dioctanoyl-sn-glycero-3-phospho-(1D-myo-inositol-3,5-bisphosphate) + H2O = 1,2-dioctanoyl-sn-glycero-3-phospho-(1D-myo-inositol-5-phosphate) + phosphate</text>
        <dbReference type="Rhea" id="RHEA:45632"/>
        <dbReference type="ChEBI" id="CHEBI:15377"/>
        <dbReference type="ChEBI" id="CHEBI:43474"/>
        <dbReference type="ChEBI" id="CHEBI:78911"/>
        <dbReference type="ChEBI" id="CHEBI:85342"/>
    </reaction>
</comment>
<evidence type="ECO:0000256" key="25">
    <source>
        <dbReference type="PIRSR" id="PIRSR630564-2"/>
    </source>
</evidence>
<protein>
    <recommendedName>
        <fullName evidence="9">Myotubularin</fullName>
        <ecNumber evidence="8">3.1.3.95</ecNumber>
    </recommendedName>
    <alternativeName>
        <fullName evidence="22">Phosphatidylinositol-3,5-bisphosphate 3-phosphatase</fullName>
    </alternativeName>
    <alternativeName>
        <fullName evidence="21">Phosphatidylinositol-3-phosphate phosphatase</fullName>
    </alternativeName>
</protein>
<evidence type="ECO:0000256" key="5">
    <source>
        <dbReference type="ARBA" id="ARBA00004486"/>
    </source>
</evidence>
<dbReference type="GO" id="GO:1902902">
    <property type="term" value="P:negative regulation of autophagosome assembly"/>
    <property type="evidence" value="ECO:0007669"/>
    <property type="project" value="TreeGrafter"/>
</dbReference>
<evidence type="ECO:0000256" key="23">
    <source>
        <dbReference type="ARBA" id="ARBA00045080"/>
    </source>
</evidence>
<dbReference type="PROSITE" id="PS51339">
    <property type="entry name" value="PPASE_MYOTUBULARIN"/>
    <property type="match status" value="2"/>
</dbReference>
<evidence type="ECO:0000256" key="7">
    <source>
        <dbReference type="ARBA" id="ARBA00007471"/>
    </source>
</evidence>
<dbReference type="Pfam" id="PF02893">
    <property type="entry name" value="GRAM"/>
    <property type="match status" value="2"/>
</dbReference>
<dbReference type="PROSITE" id="PS50056">
    <property type="entry name" value="TYR_PHOSPHATASE_2"/>
    <property type="match status" value="2"/>
</dbReference>
<accession>A0A0N8JWY8</accession>
<evidence type="ECO:0000313" key="30">
    <source>
        <dbReference type="Proteomes" id="UP000034805"/>
    </source>
</evidence>
<proteinExistence type="inferred from homology"/>